<name>A0A2A6CSG0_PRIPA</name>
<dbReference type="GO" id="GO:0004177">
    <property type="term" value="F:aminopeptidase activity"/>
    <property type="evidence" value="ECO:0007669"/>
    <property type="project" value="UniProtKB-KW"/>
</dbReference>
<keyword evidence="10" id="KW-1185">Reference proteome</keyword>
<dbReference type="AlphaFoldDB" id="A0A2A6CSG0"/>
<dbReference type="GO" id="GO:0006508">
    <property type="term" value="P:proteolysis"/>
    <property type="evidence" value="ECO:0007669"/>
    <property type="project" value="UniProtKB-KW"/>
</dbReference>
<reference evidence="9" key="2">
    <citation type="submission" date="2022-06" db="UniProtKB">
        <authorList>
            <consortium name="EnsemblMetazoa"/>
        </authorList>
    </citation>
    <scope>IDENTIFICATION</scope>
    <source>
        <strain evidence="9">PS312</strain>
    </source>
</reference>
<comment type="similarity">
    <text evidence="4">Belongs to the ACTMAP family.</text>
</comment>
<feature type="region of interest" description="Disordered" evidence="8">
    <location>
        <begin position="170"/>
        <end position="231"/>
    </location>
</feature>
<gene>
    <name evidence="9" type="primary">WBGene00103593</name>
</gene>
<sequence>MLRSSLFRISRFSSRFTSNNAPSTAEDKPWLNPWKKAIPQKDPPPALPYHVSRRRDHLFPLYLERRRDLLNEKTLEFDYVELVTLKGIDGDVFACEADLRSFLEEAVAHPVATHVDELKGRIKEGCSGCALSFCKKCVQWKAVIPRIAPKPLSVCLSCFERIEKEKKAEERKSYTHTITSTPLYPSVPPSTGSDQSTSYFSSRPSPQSSIPFNQPLHPPSSSDPPPSYSSSVYPSNLNRPWWNENDLPPPSMRSEYGRGIVQPRPIARGMPPPSSSSSSTPFHPPVSAIAPPTTAEKDELSEMEERAKKLRDDADAPPPSLCSLEERLAALRGVDVELVRNPRSYFESKGGQPKGDTVEKLMEEARSMAIIEENNDPDRLLEERAKRLMERKEEEKKEEGEDNGEVRLSMAPSVSSRISEFSEATKEELADIDRVMAEAKKRVEETEGRMEKEQKEDEGKKDDVNREMGEAKRLATQLSLDVAKVNDEMAAFWQKENGKRNKRRESSSEDELDDETLANIVREAEMAPDEPIAEKRTINQAESSPEKKKGIFGRMFKKCGLVALTMGLRYLTGEEICVSDIMKNAVESGFTKQGEMFEASDLLSLSIHPSVSSSLLAPLPSPTTVVQSILNRSIILIPYDCDRNHEPSLRKGVAAHWAVIVGVLVISTESGDLSPFPDDLDSIISDLTADRLFVLAYHGKSKHLGVWSYSDVIASNLQMNQLGETRKEDDFIVKDPSLGGLRDNCVLITPSDKNE</sequence>
<feature type="compositionally biased region" description="Basic and acidic residues" evidence="8">
    <location>
        <begin position="423"/>
        <end position="466"/>
    </location>
</feature>
<evidence type="ECO:0000256" key="7">
    <source>
        <dbReference type="ARBA" id="ARBA00049041"/>
    </source>
</evidence>
<dbReference type="Gene3D" id="3.30.780.10">
    <property type="entry name" value="SUI1-like domain"/>
    <property type="match status" value="1"/>
</dbReference>
<dbReference type="Proteomes" id="UP000005239">
    <property type="component" value="Unassembled WGS sequence"/>
</dbReference>
<keyword evidence="2" id="KW-0645">Protease</keyword>
<evidence type="ECO:0000256" key="4">
    <source>
        <dbReference type="ARBA" id="ARBA00034725"/>
    </source>
</evidence>
<dbReference type="SUPFAM" id="SSF57903">
    <property type="entry name" value="FYVE/PHD zinc finger"/>
    <property type="match status" value="1"/>
</dbReference>
<organism evidence="9 10">
    <name type="scientific">Pristionchus pacificus</name>
    <name type="common">Parasitic nematode worm</name>
    <dbReference type="NCBI Taxonomy" id="54126"/>
    <lineage>
        <taxon>Eukaryota</taxon>
        <taxon>Metazoa</taxon>
        <taxon>Ecdysozoa</taxon>
        <taxon>Nematoda</taxon>
        <taxon>Chromadorea</taxon>
        <taxon>Rhabditida</taxon>
        <taxon>Rhabditina</taxon>
        <taxon>Diplogasteromorpha</taxon>
        <taxon>Diplogasteroidea</taxon>
        <taxon>Neodiplogasteridae</taxon>
        <taxon>Pristionchus</taxon>
    </lineage>
</organism>
<feature type="compositionally biased region" description="Basic and acidic residues" evidence="8">
    <location>
        <begin position="390"/>
        <end position="399"/>
    </location>
</feature>
<dbReference type="InterPro" id="IPR011011">
    <property type="entry name" value="Znf_FYVE_PHD"/>
</dbReference>
<dbReference type="InterPro" id="IPR040043">
    <property type="entry name" value="ACTMAP"/>
</dbReference>
<evidence type="ECO:0000313" key="9">
    <source>
        <dbReference type="EnsemblMetazoa" id="PPA14039.1"/>
    </source>
</evidence>
<dbReference type="Gene3D" id="3.30.40.10">
    <property type="entry name" value="Zinc/RING finger domain, C3HC4 (zinc finger)"/>
    <property type="match status" value="1"/>
</dbReference>
<feature type="region of interest" description="Disordered" evidence="8">
    <location>
        <begin position="496"/>
        <end position="545"/>
    </location>
</feature>
<feature type="compositionally biased region" description="Low complexity" evidence="8">
    <location>
        <begin position="275"/>
        <end position="287"/>
    </location>
</feature>
<dbReference type="InterPro" id="IPR013083">
    <property type="entry name" value="Znf_RING/FYVE/PHD"/>
</dbReference>
<feature type="compositionally biased region" description="Low complexity" evidence="8">
    <location>
        <begin position="196"/>
        <end position="211"/>
    </location>
</feature>
<evidence type="ECO:0000256" key="5">
    <source>
        <dbReference type="ARBA" id="ARBA00034848"/>
    </source>
</evidence>
<evidence type="ECO:0000256" key="2">
    <source>
        <dbReference type="ARBA" id="ARBA00022670"/>
    </source>
</evidence>
<keyword evidence="1" id="KW-0031">Aminopeptidase</keyword>
<protein>
    <recommendedName>
        <fullName evidence="5">Actin maturation protease</fullName>
    </recommendedName>
    <alternativeName>
        <fullName evidence="6">Actin aminopeptidase ACTMAP</fullName>
    </alternativeName>
</protein>
<evidence type="ECO:0000256" key="8">
    <source>
        <dbReference type="SAM" id="MobiDB-lite"/>
    </source>
</evidence>
<feature type="compositionally biased region" description="Basic and acidic residues" evidence="8">
    <location>
        <begin position="496"/>
        <end position="507"/>
    </location>
</feature>
<accession>A0A2A6CSG0</accession>
<dbReference type="Pfam" id="PF21646">
    <property type="entry name" value="ACTMAP-like_C"/>
    <property type="match status" value="1"/>
</dbReference>
<evidence type="ECO:0000256" key="6">
    <source>
        <dbReference type="ARBA" id="ARBA00034908"/>
    </source>
</evidence>
<reference evidence="10" key="1">
    <citation type="journal article" date="2008" name="Nat. Genet.">
        <title>The Pristionchus pacificus genome provides a unique perspective on nematode lifestyle and parasitism.</title>
        <authorList>
            <person name="Dieterich C."/>
            <person name="Clifton S.W."/>
            <person name="Schuster L.N."/>
            <person name="Chinwalla A."/>
            <person name="Delehaunty K."/>
            <person name="Dinkelacker I."/>
            <person name="Fulton L."/>
            <person name="Fulton R."/>
            <person name="Godfrey J."/>
            <person name="Minx P."/>
            <person name="Mitreva M."/>
            <person name="Roeseler W."/>
            <person name="Tian H."/>
            <person name="Witte H."/>
            <person name="Yang S.P."/>
            <person name="Wilson R.K."/>
            <person name="Sommer R.J."/>
        </authorList>
    </citation>
    <scope>NUCLEOTIDE SEQUENCE [LARGE SCALE GENOMIC DNA]</scope>
    <source>
        <strain evidence="10">PS312</strain>
    </source>
</reference>
<comment type="catalytic activity">
    <reaction evidence="7">
        <text>N-terminal N(alpha)-acetyl-L-cysteinyl-L-aspartyl-[protein] + H2O = N-terminal L-aspartyl-[protein] + N-acetyl-L-cysteine</text>
        <dbReference type="Rhea" id="RHEA:74579"/>
        <dbReference type="Rhea" id="RHEA-COMP:12669"/>
        <dbReference type="Rhea" id="RHEA-COMP:18395"/>
        <dbReference type="ChEBI" id="CHEBI:15377"/>
        <dbReference type="ChEBI" id="CHEBI:64720"/>
        <dbReference type="ChEBI" id="CHEBI:78236"/>
        <dbReference type="ChEBI" id="CHEBI:193599"/>
    </reaction>
    <physiologicalReaction direction="left-to-right" evidence="7">
        <dbReference type="Rhea" id="RHEA:74580"/>
    </physiologicalReaction>
</comment>
<feature type="compositionally biased region" description="Polar residues" evidence="8">
    <location>
        <begin position="175"/>
        <end position="195"/>
    </location>
</feature>
<feature type="region of interest" description="Disordered" evidence="8">
    <location>
        <begin position="390"/>
        <end position="466"/>
    </location>
</feature>
<feature type="compositionally biased region" description="Pro residues" evidence="8">
    <location>
        <begin position="216"/>
        <end position="227"/>
    </location>
</feature>
<proteinExistence type="inferred from homology"/>
<evidence type="ECO:0000256" key="1">
    <source>
        <dbReference type="ARBA" id="ARBA00022438"/>
    </source>
</evidence>
<dbReference type="EnsemblMetazoa" id="PPA14039.1">
    <property type="protein sequence ID" value="PPA14039.1"/>
    <property type="gene ID" value="WBGene00103593"/>
</dbReference>
<keyword evidence="3" id="KW-0378">Hydrolase</keyword>
<evidence type="ECO:0000256" key="3">
    <source>
        <dbReference type="ARBA" id="ARBA00022801"/>
    </source>
</evidence>
<feature type="region of interest" description="Disordered" evidence="8">
    <location>
        <begin position="262"/>
        <end position="321"/>
    </location>
</feature>
<dbReference type="PANTHER" id="PTHR28631:SF1">
    <property type="entry name" value="ACTIN MATURATION PROTEASE"/>
    <property type="match status" value="1"/>
</dbReference>
<feature type="compositionally biased region" description="Basic and acidic residues" evidence="8">
    <location>
        <begin position="295"/>
        <end position="314"/>
    </location>
</feature>
<accession>A0A8R1YII7</accession>
<evidence type="ECO:0000313" key="10">
    <source>
        <dbReference type="Proteomes" id="UP000005239"/>
    </source>
</evidence>
<dbReference type="PANTHER" id="PTHR28631">
    <property type="entry name" value="UPF0692 PROTEIN C19ORF54"/>
    <property type="match status" value="1"/>
</dbReference>